<dbReference type="AlphaFoldDB" id="A0AAE1PTV3"/>
<proteinExistence type="predicted"/>
<dbReference type="Proteomes" id="UP001292094">
    <property type="component" value="Unassembled WGS sequence"/>
</dbReference>
<organism evidence="1 2">
    <name type="scientific">Petrolisthes manimaculis</name>
    <dbReference type="NCBI Taxonomy" id="1843537"/>
    <lineage>
        <taxon>Eukaryota</taxon>
        <taxon>Metazoa</taxon>
        <taxon>Ecdysozoa</taxon>
        <taxon>Arthropoda</taxon>
        <taxon>Crustacea</taxon>
        <taxon>Multicrustacea</taxon>
        <taxon>Malacostraca</taxon>
        <taxon>Eumalacostraca</taxon>
        <taxon>Eucarida</taxon>
        <taxon>Decapoda</taxon>
        <taxon>Pleocyemata</taxon>
        <taxon>Anomura</taxon>
        <taxon>Galatheoidea</taxon>
        <taxon>Porcellanidae</taxon>
        <taxon>Petrolisthes</taxon>
    </lineage>
</organism>
<evidence type="ECO:0000313" key="2">
    <source>
        <dbReference type="Proteomes" id="UP001292094"/>
    </source>
</evidence>
<sequence length="78" mass="8686">MARNYPRPSLTLQHPLHSFFTPWTLPAHTHIPTVVTTHFSAWPALTVTHLNPNSPLPSTLLPLPSATHPPVLSVYLHL</sequence>
<gene>
    <name evidence="1" type="ORF">Pmani_015262</name>
</gene>
<reference evidence="1" key="1">
    <citation type="submission" date="2023-11" db="EMBL/GenBank/DDBJ databases">
        <title>Genome assemblies of two species of porcelain crab, Petrolisthes cinctipes and Petrolisthes manimaculis (Anomura: Porcellanidae).</title>
        <authorList>
            <person name="Angst P."/>
        </authorList>
    </citation>
    <scope>NUCLEOTIDE SEQUENCE</scope>
    <source>
        <strain evidence="1">PB745_02</strain>
        <tissue evidence="1">Gill</tissue>
    </source>
</reference>
<comment type="caution">
    <text evidence="1">The sequence shown here is derived from an EMBL/GenBank/DDBJ whole genome shotgun (WGS) entry which is preliminary data.</text>
</comment>
<accession>A0AAE1PTV3</accession>
<name>A0AAE1PTV3_9EUCA</name>
<keyword evidence="2" id="KW-1185">Reference proteome</keyword>
<dbReference type="EMBL" id="JAWZYT010001321">
    <property type="protein sequence ID" value="KAK4313390.1"/>
    <property type="molecule type" value="Genomic_DNA"/>
</dbReference>
<evidence type="ECO:0000313" key="1">
    <source>
        <dbReference type="EMBL" id="KAK4313390.1"/>
    </source>
</evidence>
<protein>
    <submittedName>
        <fullName evidence="1">Uncharacterized protein</fullName>
    </submittedName>
</protein>